<sequence>MIDHCIKLSETLDDTQAQSDGGGERVRPLAVKRSCLDSYMRDQIFVFEELGRLGNTSDHQHFRGEMTELTEDRRYWTLHTETAHWVCRETLFAE</sequence>
<comment type="caution">
    <text evidence="1">The sequence shown here is derived from an EMBL/GenBank/DDBJ whole genome shotgun (WGS) entry which is preliminary data.</text>
</comment>
<evidence type="ECO:0000313" key="1">
    <source>
        <dbReference type="EMBL" id="KAJ5495108.1"/>
    </source>
</evidence>
<dbReference type="Gene3D" id="3.65.10.20">
    <property type="entry name" value="RNA 3'-terminal phosphate cyclase domain"/>
    <property type="match status" value="1"/>
</dbReference>
<reference evidence="1" key="2">
    <citation type="journal article" date="2023" name="IMA Fungus">
        <title>Comparative genomic study of the Penicillium genus elucidates a diverse pangenome and 15 lateral gene transfer events.</title>
        <authorList>
            <person name="Petersen C."/>
            <person name="Sorensen T."/>
            <person name="Nielsen M.R."/>
            <person name="Sondergaard T.E."/>
            <person name="Sorensen J.L."/>
            <person name="Fitzpatrick D.A."/>
            <person name="Frisvad J.C."/>
            <person name="Nielsen K.L."/>
        </authorList>
    </citation>
    <scope>NUCLEOTIDE SEQUENCE</scope>
    <source>
        <strain evidence="1">IBT 30728</strain>
    </source>
</reference>
<dbReference type="GeneID" id="81620077"/>
<organism evidence="1 2">
    <name type="scientific">Penicillium diatomitis</name>
    <dbReference type="NCBI Taxonomy" id="2819901"/>
    <lineage>
        <taxon>Eukaryota</taxon>
        <taxon>Fungi</taxon>
        <taxon>Dikarya</taxon>
        <taxon>Ascomycota</taxon>
        <taxon>Pezizomycotina</taxon>
        <taxon>Eurotiomycetes</taxon>
        <taxon>Eurotiomycetidae</taxon>
        <taxon>Eurotiales</taxon>
        <taxon>Aspergillaceae</taxon>
        <taxon>Penicillium</taxon>
    </lineage>
</organism>
<dbReference type="InterPro" id="IPR037136">
    <property type="entry name" value="RNA3'_phos_cyclase_dom_sf"/>
</dbReference>
<gene>
    <name evidence="1" type="ORF">N7539_000224</name>
</gene>
<evidence type="ECO:0000313" key="2">
    <source>
        <dbReference type="Proteomes" id="UP001148312"/>
    </source>
</evidence>
<dbReference type="RefSeq" id="XP_056794121.1">
    <property type="nucleotide sequence ID" value="XM_056929828.1"/>
</dbReference>
<protein>
    <submittedName>
        <fullName evidence="1">Uncharacterized protein</fullName>
    </submittedName>
</protein>
<reference evidence="1" key="1">
    <citation type="submission" date="2022-12" db="EMBL/GenBank/DDBJ databases">
        <authorList>
            <person name="Petersen C."/>
        </authorList>
    </citation>
    <scope>NUCLEOTIDE SEQUENCE</scope>
    <source>
        <strain evidence="1">IBT 30728</strain>
    </source>
</reference>
<keyword evidence="2" id="KW-1185">Reference proteome</keyword>
<name>A0A9W9XLC3_9EURO</name>
<dbReference type="Proteomes" id="UP001148312">
    <property type="component" value="Unassembled WGS sequence"/>
</dbReference>
<proteinExistence type="predicted"/>
<dbReference type="AlphaFoldDB" id="A0A9W9XLC3"/>
<dbReference type="EMBL" id="JAPWDQ010000001">
    <property type="protein sequence ID" value="KAJ5495108.1"/>
    <property type="molecule type" value="Genomic_DNA"/>
</dbReference>
<accession>A0A9W9XLC3</accession>